<accession>X1UMJ3</accession>
<dbReference type="EMBL" id="BARW01034293">
    <property type="protein sequence ID" value="GAJ04817.1"/>
    <property type="molecule type" value="Genomic_DNA"/>
</dbReference>
<name>X1UMJ3_9ZZZZ</name>
<sequence>MRFILYCKNDPVDLGIQDHQGNWDIDKLLEHIRRCPECSRFLDLLGTEGLNILVEAYNTEKGGQVNNRP</sequence>
<gene>
    <name evidence="1" type="ORF">S12H4_53782</name>
</gene>
<reference evidence="1" key="1">
    <citation type="journal article" date="2014" name="Front. Microbiol.">
        <title>High frequency of phylogenetically diverse reductive dehalogenase-homologous genes in deep subseafloor sedimentary metagenomes.</title>
        <authorList>
            <person name="Kawai M."/>
            <person name="Futagami T."/>
            <person name="Toyoda A."/>
            <person name="Takaki Y."/>
            <person name="Nishi S."/>
            <person name="Hori S."/>
            <person name="Arai W."/>
            <person name="Tsubouchi T."/>
            <person name="Morono Y."/>
            <person name="Uchiyama I."/>
            <person name="Ito T."/>
            <person name="Fujiyama A."/>
            <person name="Inagaki F."/>
            <person name="Takami H."/>
        </authorList>
    </citation>
    <scope>NUCLEOTIDE SEQUENCE</scope>
    <source>
        <strain evidence="1">Expedition CK06-06</strain>
    </source>
</reference>
<evidence type="ECO:0000313" key="1">
    <source>
        <dbReference type="EMBL" id="GAJ04817.1"/>
    </source>
</evidence>
<organism evidence="1">
    <name type="scientific">marine sediment metagenome</name>
    <dbReference type="NCBI Taxonomy" id="412755"/>
    <lineage>
        <taxon>unclassified sequences</taxon>
        <taxon>metagenomes</taxon>
        <taxon>ecological metagenomes</taxon>
    </lineage>
</organism>
<comment type="caution">
    <text evidence="1">The sequence shown here is derived from an EMBL/GenBank/DDBJ whole genome shotgun (WGS) entry which is preliminary data.</text>
</comment>
<proteinExistence type="predicted"/>
<dbReference type="AlphaFoldDB" id="X1UMJ3"/>
<protein>
    <submittedName>
        <fullName evidence="1">Uncharacterized protein</fullName>
    </submittedName>
</protein>